<dbReference type="PANTHER" id="PTHR24229:SF40">
    <property type="entry name" value="ALLATOSTATIN C RECEPTOR 1-RELATED"/>
    <property type="match status" value="1"/>
</dbReference>
<keyword evidence="3" id="KW-1003">Cell membrane</keyword>
<evidence type="ECO:0000256" key="9">
    <source>
        <dbReference type="ARBA" id="ARBA00023224"/>
    </source>
</evidence>
<comment type="caution">
    <text evidence="13">The sequence shown here is derived from an EMBL/GenBank/DDBJ whole genome shotgun (WGS) entry which is preliminary data.</text>
</comment>
<reference evidence="13" key="1">
    <citation type="submission" date="2022-03" db="EMBL/GenBank/DDBJ databases">
        <authorList>
            <person name="Lindestad O."/>
        </authorList>
    </citation>
    <scope>NUCLEOTIDE SEQUENCE</scope>
</reference>
<dbReference type="GO" id="GO:0043005">
    <property type="term" value="C:neuron projection"/>
    <property type="evidence" value="ECO:0007669"/>
    <property type="project" value="TreeGrafter"/>
</dbReference>
<accession>A0A8S4RMK9</accession>
<evidence type="ECO:0000313" key="14">
    <source>
        <dbReference type="Proteomes" id="UP000838756"/>
    </source>
</evidence>
<feature type="transmembrane region" description="Helical" evidence="11">
    <location>
        <begin position="84"/>
        <end position="109"/>
    </location>
</feature>
<evidence type="ECO:0000256" key="10">
    <source>
        <dbReference type="SAM" id="MobiDB-lite"/>
    </source>
</evidence>
<feature type="transmembrane region" description="Helical" evidence="11">
    <location>
        <begin position="258"/>
        <end position="279"/>
    </location>
</feature>
<keyword evidence="7 11" id="KW-0472">Membrane</keyword>
<evidence type="ECO:0000256" key="8">
    <source>
        <dbReference type="ARBA" id="ARBA00023170"/>
    </source>
</evidence>
<evidence type="ECO:0000256" key="5">
    <source>
        <dbReference type="ARBA" id="ARBA00022989"/>
    </source>
</evidence>
<evidence type="ECO:0000256" key="3">
    <source>
        <dbReference type="ARBA" id="ARBA00022475"/>
    </source>
</evidence>
<dbReference type="OrthoDB" id="6760977at2759"/>
<sequence>MSELVPGPLFPPLVLAIFIVCIAGAGALVNCALLAALLKRSRNGLFSIIIQLALADIILIGTSVGPEIWSYNARTWIFGRNCCIAYRGLSIIASTASLYLITTIALHTLATANLEEKSITLKNKRSDRDDEEEIRSSRHSLVASSDTSTPPRTMNVDYRLADTRVPVAPPTVFVWVLSASLSIPEFTFATTVPYDQDVVACTLVDTSHRVNMHSMVAFFNFFLPALILSSASVLIICKLKSKKINNLEGSETIQTLKLSLWLNLVFGIFCVPRSLFYFYRLYEFSADTKIDLGHEGQLDICNPV</sequence>
<keyword evidence="4 11" id="KW-0812">Transmembrane</keyword>
<name>A0A8S4RMK9_9NEOP</name>
<dbReference type="PANTHER" id="PTHR24229">
    <property type="entry name" value="NEUROPEPTIDES RECEPTOR"/>
    <property type="match status" value="1"/>
</dbReference>
<dbReference type="PROSITE" id="PS50262">
    <property type="entry name" value="G_PROTEIN_RECEP_F1_2"/>
    <property type="match status" value="1"/>
</dbReference>
<feature type="domain" description="G-protein coupled receptors family 1 profile" evidence="12">
    <location>
        <begin position="26"/>
        <end position="304"/>
    </location>
</feature>
<dbReference type="GO" id="GO:0042923">
    <property type="term" value="F:neuropeptide binding"/>
    <property type="evidence" value="ECO:0007669"/>
    <property type="project" value="TreeGrafter"/>
</dbReference>
<dbReference type="Proteomes" id="UP000838756">
    <property type="component" value="Unassembled WGS sequence"/>
</dbReference>
<dbReference type="GO" id="GO:0007218">
    <property type="term" value="P:neuropeptide signaling pathway"/>
    <property type="evidence" value="ECO:0007669"/>
    <property type="project" value="TreeGrafter"/>
</dbReference>
<protein>
    <submittedName>
        <fullName evidence="13">Jg19268 protein</fullName>
    </submittedName>
</protein>
<feature type="transmembrane region" description="Helical" evidence="11">
    <location>
        <begin position="172"/>
        <end position="194"/>
    </location>
</feature>
<feature type="region of interest" description="Disordered" evidence="10">
    <location>
        <begin position="122"/>
        <end position="150"/>
    </location>
</feature>
<evidence type="ECO:0000256" key="1">
    <source>
        <dbReference type="ARBA" id="ARBA00004651"/>
    </source>
</evidence>
<feature type="transmembrane region" description="Helical" evidence="11">
    <location>
        <begin position="45"/>
        <end position="64"/>
    </location>
</feature>
<comment type="similarity">
    <text evidence="2">Belongs to the G-protein coupled receptor 1 family.</text>
</comment>
<dbReference type="GO" id="GO:0004930">
    <property type="term" value="F:G protein-coupled receptor activity"/>
    <property type="evidence" value="ECO:0007669"/>
    <property type="project" value="UniProtKB-KW"/>
</dbReference>
<keyword evidence="5 11" id="KW-1133">Transmembrane helix</keyword>
<evidence type="ECO:0000259" key="12">
    <source>
        <dbReference type="PROSITE" id="PS50262"/>
    </source>
</evidence>
<dbReference type="CDD" id="cd00637">
    <property type="entry name" value="7tm_classA_rhodopsin-like"/>
    <property type="match status" value="1"/>
</dbReference>
<keyword evidence="8" id="KW-0675">Receptor</keyword>
<dbReference type="AlphaFoldDB" id="A0A8S4RMK9"/>
<dbReference type="SUPFAM" id="SSF81321">
    <property type="entry name" value="Family A G protein-coupled receptor-like"/>
    <property type="match status" value="2"/>
</dbReference>
<dbReference type="InterPro" id="IPR017452">
    <property type="entry name" value="GPCR_Rhodpsn_7TM"/>
</dbReference>
<evidence type="ECO:0000256" key="2">
    <source>
        <dbReference type="ARBA" id="ARBA00010663"/>
    </source>
</evidence>
<feature type="transmembrane region" description="Helical" evidence="11">
    <location>
        <begin position="12"/>
        <end position="38"/>
    </location>
</feature>
<dbReference type="Pfam" id="PF00001">
    <property type="entry name" value="7tm_1"/>
    <property type="match status" value="1"/>
</dbReference>
<dbReference type="EMBL" id="CAKXAJ010025411">
    <property type="protein sequence ID" value="CAH2238944.1"/>
    <property type="molecule type" value="Genomic_DNA"/>
</dbReference>
<comment type="subcellular location">
    <subcellularLocation>
        <location evidence="1">Cell membrane</location>
        <topology evidence="1">Multi-pass membrane protein</topology>
    </subcellularLocation>
</comment>
<gene>
    <name evidence="13" type="primary">jg19268</name>
    <name evidence="13" type="ORF">PAEG_LOCUS15967</name>
</gene>
<evidence type="ECO:0000256" key="11">
    <source>
        <dbReference type="SAM" id="Phobius"/>
    </source>
</evidence>
<dbReference type="Gene3D" id="1.20.1070.10">
    <property type="entry name" value="Rhodopsin 7-helix transmembrane proteins"/>
    <property type="match status" value="2"/>
</dbReference>
<feature type="transmembrane region" description="Helical" evidence="11">
    <location>
        <begin position="214"/>
        <end position="237"/>
    </location>
</feature>
<evidence type="ECO:0000256" key="7">
    <source>
        <dbReference type="ARBA" id="ARBA00023136"/>
    </source>
</evidence>
<dbReference type="GO" id="GO:0005886">
    <property type="term" value="C:plasma membrane"/>
    <property type="evidence" value="ECO:0007669"/>
    <property type="project" value="UniProtKB-SubCell"/>
</dbReference>
<proteinExistence type="inferred from homology"/>
<evidence type="ECO:0000256" key="4">
    <source>
        <dbReference type="ARBA" id="ARBA00022692"/>
    </source>
</evidence>
<dbReference type="InterPro" id="IPR000276">
    <property type="entry name" value="GPCR_Rhodpsn"/>
</dbReference>
<evidence type="ECO:0000256" key="6">
    <source>
        <dbReference type="ARBA" id="ARBA00023040"/>
    </source>
</evidence>
<keyword evidence="6" id="KW-0297">G-protein coupled receptor</keyword>
<organism evidence="13 14">
    <name type="scientific">Pararge aegeria aegeria</name>
    <dbReference type="NCBI Taxonomy" id="348720"/>
    <lineage>
        <taxon>Eukaryota</taxon>
        <taxon>Metazoa</taxon>
        <taxon>Ecdysozoa</taxon>
        <taxon>Arthropoda</taxon>
        <taxon>Hexapoda</taxon>
        <taxon>Insecta</taxon>
        <taxon>Pterygota</taxon>
        <taxon>Neoptera</taxon>
        <taxon>Endopterygota</taxon>
        <taxon>Lepidoptera</taxon>
        <taxon>Glossata</taxon>
        <taxon>Ditrysia</taxon>
        <taxon>Papilionoidea</taxon>
        <taxon>Nymphalidae</taxon>
        <taxon>Satyrinae</taxon>
        <taxon>Satyrini</taxon>
        <taxon>Parargina</taxon>
        <taxon>Pararge</taxon>
    </lineage>
</organism>
<keyword evidence="9" id="KW-0807">Transducer</keyword>
<keyword evidence="14" id="KW-1185">Reference proteome</keyword>
<evidence type="ECO:0000313" key="13">
    <source>
        <dbReference type="EMBL" id="CAH2238944.1"/>
    </source>
</evidence>